<name>A0A5M6ID33_9PROT</name>
<sequence>MKKNALLNAAVHNSRPISKDGALERLFTLMFRGFVYPQIWEDPEVDLDALELTADKRIVTIASGGCNVLNYLTESPARIDAVDLNPAHVALSRLKLAALTHFPDHETYFRFFGHADERGNRRAFVRYLLPHLDEHTRRYWTAWTPLHGRRINYFTKNIYKFGLLGRFIGSVHTIARIHGMNPRVLLAVRTPEEQRAIFDATISPLFEKKLVRALCGMPVTLYGLGIPPAQFQSLMAASNGDISKLLRDRLERLACDYPIEENYFAWQAFGRGYDRHYRKAVPRYLRRENYELLRDLSERVTIHHASMTDWLSNQPAESLDGYVLLDAQDWMNERQMNALWAQIVRTAKPGARVIFRTAGEDSPLNGKLTPDLLSVWDHDVEDCRERSRHDRASIYGGFHLYIRRPN</sequence>
<dbReference type="InterPro" id="IPR029063">
    <property type="entry name" value="SAM-dependent_MTases_sf"/>
</dbReference>
<accession>A0A5M6ID33</accession>
<comment type="caution">
    <text evidence="1">The sequence shown here is derived from an EMBL/GenBank/DDBJ whole genome shotgun (WGS) entry which is preliminary data.</text>
</comment>
<evidence type="ECO:0000313" key="1">
    <source>
        <dbReference type="EMBL" id="KAA5605645.1"/>
    </source>
</evidence>
<dbReference type="AlphaFoldDB" id="A0A5M6ID33"/>
<dbReference type="PANTHER" id="PTHR47473">
    <property type="entry name" value="BTA1P"/>
    <property type="match status" value="1"/>
</dbReference>
<dbReference type="Gene3D" id="3.40.50.150">
    <property type="entry name" value="Vaccinia Virus protein VP39"/>
    <property type="match status" value="1"/>
</dbReference>
<proteinExistence type="predicted"/>
<dbReference type="RefSeq" id="WP_150062356.1">
    <property type="nucleotide sequence ID" value="NZ_JACHII010000002.1"/>
</dbReference>
<dbReference type="EMBL" id="VWPJ01000008">
    <property type="protein sequence ID" value="KAA5605645.1"/>
    <property type="molecule type" value="Genomic_DNA"/>
</dbReference>
<dbReference type="OrthoDB" id="1522784at2"/>
<dbReference type="InterPro" id="IPR021829">
    <property type="entry name" value="DUF3419"/>
</dbReference>
<organism evidence="1 2">
    <name type="scientific">Roseospira marina</name>
    <dbReference type="NCBI Taxonomy" id="140057"/>
    <lineage>
        <taxon>Bacteria</taxon>
        <taxon>Pseudomonadati</taxon>
        <taxon>Pseudomonadota</taxon>
        <taxon>Alphaproteobacteria</taxon>
        <taxon>Rhodospirillales</taxon>
        <taxon>Rhodospirillaceae</taxon>
        <taxon>Roseospira</taxon>
    </lineage>
</organism>
<dbReference type="SUPFAM" id="SSF53335">
    <property type="entry name" value="S-adenosyl-L-methionine-dependent methyltransferases"/>
    <property type="match status" value="1"/>
</dbReference>
<dbReference type="PANTHER" id="PTHR47473:SF1">
    <property type="entry name" value="METHYLTRANSFERASE DOMAIN-CONTAINING PROTEIN"/>
    <property type="match status" value="1"/>
</dbReference>
<dbReference type="Pfam" id="PF11899">
    <property type="entry name" value="DUF3419"/>
    <property type="match status" value="1"/>
</dbReference>
<protein>
    <submittedName>
        <fullName evidence="1">DUF3419 family protein</fullName>
    </submittedName>
</protein>
<dbReference type="Proteomes" id="UP000324065">
    <property type="component" value="Unassembled WGS sequence"/>
</dbReference>
<gene>
    <name evidence="1" type="ORF">F1188_10455</name>
</gene>
<evidence type="ECO:0000313" key="2">
    <source>
        <dbReference type="Proteomes" id="UP000324065"/>
    </source>
</evidence>
<keyword evidence="2" id="KW-1185">Reference proteome</keyword>
<reference evidence="1 2" key="1">
    <citation type="submission" date="2019-09" db="EMBL/GenBank/DDBJ databases">
        <title>Genome sequence of Roseospira marina, one of the more divergent members of the non-sulfur purple photosynthetic bacterial family, the Rhodospirillaceae.</title>
        <authorList>
            <person name="Meyer T."/>
            <person name="Kyndt J."/>
        </authorList>
    </citation>
    <scope>NUCLEOTIDE SEQUENCE [LARGE SCALE GENOMIC DNA]</scope>
    <source>
        <strain evidence="1 2">DSM 15113</strain>
    </source>
</reference>